<gene>
    <name evidence="1" type="ORF">L9F63_006601</name>
</gene>
<evidence type="ECO:0000313" key="1">
    <source>
        <dbReference type="EMBL" id="KAJ9576827.1"/>
    </source>
</evidence>
<dbReference type="EMBL" id="JASPKZ010009390">
    <property type="protein sequence ID" value="KAJ9576827.1"/>
    <property type="molecule type" value="Genomic_DNA"/>
</dbReference>
<feature type="non-terminal residue" evidence="1">
    <location>
        <position position="1"/>
    </location>
</feature>
<sequence length="59" mass="6427">YAITMGNSYQEIQLTQDPNICTYNTLAILYHSAANECSIGEQVTATRGFCPKSQPTLVG</sequence>
<organism evidence="1 2">
    <name type="scientific">Diploptera punctata</name>
    <name type="common">Pacific beetle cockroach</name>
    <dbReference type="NCBI Taxonomy" id="6984"/>
    <lineage>
        <taxon>Eukaryota</taxon>
        <taxon>Metazoa</taxon>
        <taxon>Ecdysozoa</taxon>
        <taxon>Arthropoda</taxon>
        <taxon>Hexapoda</taxon>
        <taxon>Insecta</taxon>
        <taxon>Pterygota</taxon>
        <taxon>Neoptera</taxon>
        <taxon>Polyneoptera</taxon>
        <taxon>Dictyoptera</taxon>
        <taxon>Blattodea</taxon>
        <taxon>Blaberoidea</taxon>
        <taxon>Blaberidae</taxon>
        <taxon>Diplopterinae</taxon>
        <taxon>Diploptera</taxon>
    </lineage>
</organism>
<name>A0AAD7ZAX3_DIPPU</name>
<feature type="non-terminal residue" evidence="1">
    <location>
        <position position="59"/>
    </location>
</feature>
<dbReference type="Proteomes" id="UP001233999">
    <property type="component" value="Unassembled WGS sequence"/>
</dbReference>
<proteinExistence type="predicted"/>
<evidence type="ECO:0000313" key="2">
    <source>
        <dbReference type="Proteomes" id="UP001233999"/>
    </source>
</evidence>
<keyword evidence="2" id="KW-1185">Reference proteome</keyword>
<protein>
    <submittedName>
        <fullName evidence="1">Uncharacterized protein</fullName>
    </submittedName>
</protein>
<reference evidence="1" key="2">
    <citation type="submission" date="2023-05" db="EMBL/GenBank/DDBJ databases">
        <authorList>
            <person name="Fouks B."/>
        </authorList>
    </citation>
    <scope>NUCLEOTIDE SEQUENCE</scope>
    <source>
        <strain evidence="1">Stay&amp;Tobe</strain>
        <tissue evidence="1">Testes</tissue>
    </source>
</reference>
<comment type="caution">
    <text evidence="1">The sequence shown here is derived from an EMBL/GenBank/DDBJ whole genome shotgun (WGS) entry which is preliminary data.</text>
</comment>
<reference evidence="1" key="1">
    <citation type="journal article" date="2023" name="IScience">
        <title>Live-bearing cockroach genome reveals convergent evolutionary mechanisms linked to viviparity in insects and beyond.</title>
        <authorList>
            <person name="Fouks B."/>
            <person name="Harrison M.C."/>
            <person name="Mikhailova A.A."/>
            <person name="Marchal E."/>
            <person name="English S."/>
            <person name="Carruthers M."/>
            <person name="Jennings E.C."/>
            <person name="Chiamaka E.L."/>
            <person name="Frigard R.A."/>
            <person name="Pippel M."/>
            <person name="Attardo G.M."/>
            <person name="Benoit J.B."/>
            <person name="Bornberg-Bauer E."/>
            <person name="Tobe S.S."/>
        </authorList>
    </citation>
    <scope>NUCLEOTIDE SEQUENCE</scope>
    <source>
        <strain evidence="1">Stay&amp;Tobe</strain>
    </source>
</reference>
<accession>A0AAD7ZAX3</accession>
<dbReference type="AlphaFoldDB" id="A0AAD7ZAX3"/>